<dbReference type="PANTHER" id="PTHR30349:SF41">
    <property type="entry name" value="INTEGRASE_RECOMBINASE PROTEIN MJ0367-RELATED"/>
    <property type="match status" value="1"/>
</dbReference>
<evidence type="ECO:0000256" key="2">
    <source>
        <dbReference type="ARBA" id="ARBA00023125"/>
    </source>
</evidence>
<dbReference type="PROSITE" id="PS51898">
    <property type="entry name" value="TYR_RECOMBINASE"/>
    <property type="match status" value="1"/>
</dbReference>
<evidence type="ECO:0000259" key="4">
    <source>
        <dbReference type="PROSITE" id="PS51898"/>
    </source>
</evidence>
<reference evidence="5 6" key="1">
    <citation type="submission" date="2019-07" db="EMBL/GenBank/DDBJ databases">
        <title>Flavobacterium sp. nov., isolated from glacier ice.</title>
        <authorList>
            <person name="Liu Q."/>
            <person name="Xin Y.-H."/>
        </authorList>
    </citation>
    <scope>NUCLEOTIDE SEQUENCE [LARGE SCALE GENOMIC DNA]</scope>
    <source>
        <strain evidence="5 6">ZT4R6</strain>
    </source>
</reference>
<accession>A0A552UTA2</accession>
<comment type="caution">
    <text evidence="5">The sequence shown here is derived from an EMBL/GenBank/DDBJ whole genome shotgun (WGS) entry which is preliminary data.</text>
</comment>
<dbReference type="InterPro" id="IPR013762">
    <property type="entry name" value="Integrase-like_cat_sf"/>
</dbReference>
<feature type="domain" description="Tyr recombinase" evidence="4">
    <location>
        <begin position="117"/>
        <end position="299"/>
    </location>
</feature>
<comment type="similarity">
    <text evidence="1">Belongs to the 'phage' integrase family.</text>
</comment>
<evidence type="ECO:0000256" key="3">
    <source>
        <dbReference type="ARBA" id="ARBA00023172"/>
    </source>
</evidence>
<evidence type="ECO:0000256" key="1">
    <source>
        <dbReference type="ARBA" id="ARBA00008857"/>
    </source>
</evidence>
<dbReference type="Gene3D" id="1.10.443.10">
    <property type="entry name" value="Intergrase catalytic core"/>
    <property type="match status" value="1"/>
</dbReference>
<keyword evidence="3" id="KW-0233">DNA recombination</keyword>
<dbReference type="OrthoDB" id="9801717at2"/>
<gene>
    <name evidence="5" type="ORF">FMM05_20130</name>
</gene>
<dbReference type="Pfam" id="PF00589">
    <property type="entry name" value="Phage_integrase"/>
    <property type="match status" value="1"/>
</dbReference>
<dbReference type="GO" id="GO:0003677">
    <property type="term" value="F:DNA binding"/>
    <property type="evidence" value="ECO:0007669"/>
    <property type="project" value="UniProtKB-KW"/>
</dbReference>
<evidence type="ECO:0000313" key="6">
    <source>
        <dbReference type="Proteomes" id="UP000320643"/>
    </source>
</evidence>
<dbReference type="GO" id="GO:0006310">
    <property type="term" value="P:DNA recombination"/>
    <property type="evidence" value="ECO:0007669"/>
    <property type="project" value="UniProtKB-KW"/>
</dbReference>
<dbReference type="InterPro" id="IPR050090">
    <property type="entry name" value="Tyrosine_recombinase_XerCD"/>
</dbReference>
<sequence length="299" mass="34582">MKQELQTPAYQNLYTAYDSFIKVRSLKGRMYQRNVNVFLIWLERYGITDIKQVTTKIMLVYYQHLIERPNLTRGGTLADNTIKGHLLSIAMFVENLLTTGIMVKAFDIPRHGNQDQKPRDYLTIEEIKLVYQHTENPLEKAILSVGYGCGLRRSEMENLNVSDVQLSSGILIVRSGKGDKRRQVPMSDTVLADVKHYVTEYRYQRLADRQHQKAFFINKKGNRMSGETVGKELKKILIRTNSPTILDKEITLHSLRHSIANHLMENSAGIDFIKDFLGHSFINTSYIYAIKNKKRFKPI</sequence>
<keyword evidence="6" id="KW-1185">Reference proteome</keyword>
<dbReference type="PANTHER" id="PTHR30349">
    <property type="entry name" value="PHAGE INTEGRASE-RELATED"/>
    <property type="match status" value="1"/>
</dbReference>
<dbReference type="EMBL" id="VJVZ01000019">
    <property type="protein sequence ID" value="TRW21462.1"/>
    <property type="molecule type" value="Genomic_DNA"/>
</dbReference>
<keyword evidence="2" id="KW-0238">DNA-binding</keyword>
<dbReference type="SUPFAM" id="SSF56349">
    <property type="entry name" value="DNA breaking-rejoining enzymes"/>
    <property type="match status" value="1"/>
</dbReference>
<organism evidence="5 6">
    <name type="scientific">Flavobacterium zepuense</name>
    <dbReference type="NCBI Taxonomy" id="2593302"/>
    <lineage>
        <taxon>Bacteria</taxon>
        <taxon>Pseudomonadati</taxon>
        <taxon>Bacteroidota</taxon>
        <taxon>Flavobacteriia</taxon>
        <taxon>Flavobacteriales</taxon>
        <taxon>Flavobacteriaceae</taxon>
        <taxon>Flavobacterium</taxon>
    </lineage>
</organism>
<dbReference type="InterPro" id="IPR011010">
    <property type="entry name" value="DNA_brk_join_enz"/>
</dbReference>
<dbReference type="InterPro" id="IPR010998">
    <property type="entry name" value="Integrase_recombinase_N"/>
</dbReference>
<protein>
    <submittedName>
        <fullName evidence="5">Tyrosine-type recombinase/integrase</fullName>
    </submittedName>
</protein>
<name>A0A552UTA2_9FLAO</name>
<dbReference type="GO" id="GO:0015074">
    <property type="term" value="P:DNA integration"/>
    <property type="evidence" value="ECO:0007669"/>
    <property type="project" value="InterPro"/>
</dbReference>
<proteinExistence type="inferred from homology"/>
<dbReference type="AlphaFoldDB" id="A0A552UTA2"/>
<dbReference type="Gene3D" id="1.10.150.130">
    <property type="match status" value="1"/>
</dbReference>
<dbReference type="Proteomes" id="UP000320643">
    <property type="component" value="Unassembled WGS sequence"/>
</dbReference>
<dbReference type="InterPro" id="IPR002104">
    <property type="entry name" value="Integrase_catalytic"/>
</dbReference>
<evidence type="ECO:0000313" key="5">
    <source>
        <dbReference type="EMBL" id="TRW21462.1"/>
    </source>
</evidence>
<dbReference type="RefSeq" id="WP_143375227.1">
    <property type="nucleotide sequence ID" value="NZ_VJVZ01000019.1"/>
</dbReference>